<dbReference type="STRING" id="62062.ENSHHUP00000061323"/>
<dbReference type="Gene3D" id="3.40.50.300">
    <property type="entry name" value="P-loop containing nucleotide triphosphate hydrolases"/>
    <property type="match status" value="1"/>
</dbReference>
<dbReference type="PANTHER" id="PTHR13308">
    <property type="entry name" value="NEDD4-BINDING PROTEIN 2-LIKE 1"/>
    <property type="match status" value="1"/>
</dbReference>
<dbReference type="GO" id="GO:0000122">
    <property type="term" value="P:negative regulation of transcription by RNA polymerase II"/>
    <property type="evidence" value="ECO:0007669"/>
    <property type="project" value="TreeGrafter"/>
</dbReference>
<dbReference type="PANTHER" id="PTHR13308:SF23">
    <property type="entry name" value="NEDD4-BINDING PROTEIN 2-LIKE 2"/>
    <property type="match status" value="1"/>
</dbReference>
<evidence type="ECO:0000313" key="2">
    <source>
        <dbReference type="Ensembl" id="ENSHHUP00000061323.1"/>
    </source>
</evidence>
<reference evidence="2" key="3">
    <citation type="submission" date="2025-09" db="UniProtKB">
        <authorList>
            <consortium name="Ensembl"/>
        </authorList>
    </citation>
    <scope>IDENTIFICATION</scope>
</reference>
<dbReference type="InterPro" id="IPR027417">
    <property type="entry name" value="P-loop_NTPase"/>
</dbReference>
<feature type="compositionally biased region" description="Basic and acidic residues" evidence="1">
    <location>
        <begin position="314"/>
        <end position="337"/>
    </location>
</feature>
<keyword evidence="3" id="KW-1185">Reference proteome</keyword>
<dbReference type="Pfam" id="PF13671">
    <property type="entry name" value="AAA_33"/>
    <property type="match status" value="1"/>
</dbReference>
<dbReference type="SUPFAM" id="SSF52540">
    <property type="entry name" value="P-loop containing nucleoside triphosphate hydrolases"/>
    <property type="match status" value="1"/>
</dbReference>
<dbReference type="InterPro" id="IPR026302">
    <property type="entry name" value="NEDD4-bd_p2"/>
</dbReference>
<dbReference type="GO" id="GO:0003714">
    <property type="term" value="F:transcription corepressor activity"/>
    <property type="evidence" value="ECO:0007669"/>
    <property type="project" value="TreeGrafter"/>
</dbReference>
<feature type="region of interest" description="Disordered" evidence="1">
    <location>
        <begin position="251"/>
        <end position="337"/>
    </location>
</feature>
<dbReference type="Proteomes" id="UP000314982">
    <property type="component" value="Unassembled WGS sequence"/>
</dbReference>
<sequence>MLQVDHFMHVDSKDFPPTISMSHGNANSATSLTGRNVELLECSKAETNGAFATDRVLPVRIDGGPGIRGREPVIRKLGTSSTAFIGPICRPPKTVQRAPKPEKVRRLSKPNIEETLNEFYKELEEIDPKDSVDSSTDKNQGSVELLTAHNPPPAREGSNASHDHKRPNHVPCPHWYDNEPYQPRRPIPRGPSYGAYSDHNHWQPPPPFHSQPYYRFHRPPHRFLPPPPIPCLPPPPPADHRYHPQLEGAQKVPPFHRFPVPDGCRNSPDLDDYGFPPQHSNNRDSGGYSWRDDKHDQQGNDQPYNQQGSSEWQQRLDRGPEPRQPEDQHQPSEDKTYDYDPSLVLILMRGAPGSGKSTLARELLSTGTSGQVLSTDDYFSQEEGYLYDPSLLGAAHHWNQNRAQEAMYKCCSPVIIDNTNMQAWEMKPYVQLVCLSCYIVFVADSIFQLSKIYPFDVHFNEYDEYLFLIMQALERGYSINFHEPHTSWKFDPVELEKRNKHSVSREKIGKMLERFELPMSLDIVMNSQEPFRPTRHPSQQQRHSRANHSDFH</sequence>
<feature type="region of interest" description="Disordered" evidence="1">
    <location>
        <begin position="144"/>
        <end position="204"/>
    </location>
</feature>
<organism evidence="2 3">
    <name type="scientific">Hucho hucho</name>
    <name type="common">huchen</name>
    <dbReference type="NCBI Taxonomy" id="62062"/>
    <lineage>
        <taxon>Eukaryota</taxon>
        <taxon>Metazoa</taxon>
        <taxon>Chordata</taxon>
        <taxon>Craniata</taxon>
        <taxon>Vertebrata</taxon>
        <taxon>Euteleostomi</taxon>
        <taxon>Actinopterygii</taxon>
        <taxon>Neopterygii</taxon>
        <taxon>Teleostei</taxon>
        <taxon>Protacanthopterygii</taxon>
        <taxon>Salmoniformes</taxon>
        <taxon>Salmonidae</taxon>
        <taxon>Salmoninae</taxon>
        <taxon>Hucho</taxon>
    </lineage>
</organism>
<feature type="region of interest" description="Disordered" evidence="1">
    <location>
        <begin position="530"/>
        <end position="552"/>
    </location>
</feature>
<dbReference type="GO" id="GO:0005634">
    <property type="term" value="C:nucleus"/>
    <property type="evidence" value="ECO:0007669"/>
    <property type="project" value="TreeGrafter"/>
</dbReference>
<accession>A0A4W5PGL0</accession>
<reference evidence="2" key="2">
    <citation type="submission" date="2025-08" db="UniProtKB">
        <authorList>
            <consortium name="Ensembl"/>
        </authorList>
    </citation>
    <scope>IDENTIFICATION</scope>
</reference>
<dbReference type="AlphaFoldDB" id="A0A4W5PGL0"/>
<dbReference type="Ensembl" id="ENSHHUT00000063407.1">
    <property type="protein sequence ID" value="ENSHHUP00000061323.1"/>
    <property type="gene ID" value="ENSHHUG00000036346.1"/>
</dbReference>
<name>A0A4W5PGL0_9TELE</name>
<proteinExistence type="predicted"/>
<evidence type="ECO:0000256" key="1">
    <source>
        <dbReference type="SAM" id="MobiDB-lite"/>
    </source>
</evidence>
<protein>
    <submittedName>
        <fullName evidence="2">NEDD4 binding protein 2-like 2</fullName>
    </submittedName>
</protein>
<feature type="compositionally biased region" description="Polar residues" evidence="1">
    <location>
        <begin position="299"/>
        <end position="313"/>
    </location>
</feature>
<evidence type="ECO:0000313" key="3">
    <source>
        <dbReference type="Proteomes" id="UP000314982"/>
    </source>
</evidence>
<feature type="region of interest" description="Disordered" evidence="1">
    <location>
        <begin position="85"/>
        <end position="104"/>
    </location>
</feature>
<reference evidence="3" key="1">
    <citation type="submission" date="2018-06" db="EMBL/GenBank/DDBJ databases">
        <title>Genome assembly of Danube salmon.</title>
        <authorList>
            <person name="Macqueen D.J."/>
            <person name="Gundappa M.K."/>
        </authorList>
    </citation>
    <scope>NUCLEOTIDE SEQUENCE [LARGE SCALE GENOMIC DNA]</scope>
</reference>
<dbReference type="GeneTree" id="ENSGT00940000161440"/>